<organism evidence="1 2">
    <name type="scientific">Symbiodinium microadriaticum</name>
    <name type="common">Dinoflagellate</name>
    <name type="synonym">Zooxanthella microadriatica</name>
    <dbReference type="NCBI Taxonomy" id="2951"/>
    <lineage>
        <taxon>Eukaryota</taxon>
        <taxon>Sar</taxon>
        <taxon>Alveolata</taxon>
        <taxon>Dinophyceae</taxon>
        <taxon>Suessiales</taxon>
        <taxon>Symbiodiniaceae</taxon>
        <taxon>Symbiodinium</taxon>
    </lineage>
</organism>
<sequence>MLRTIRTVAAQTGTKSLNLPCKMWLISVFSASPQNSAAQNRDHWAEEKAGLPAQALGNDACRKAMGDDRNGSTPWFLLESDQERREALLDPARAWHNMRCWVDKACVFRKAQDI</sequence>
<keyword evidence="2" id="KW-1185">Reference proteome</keyword>
<name>A0A1Q9CWE8_SYMMI</name>
<gene>
    <name evidence="1" type="ORF">AK812_SmicGene31584</name>
</gene>
<dbReference type="EMBL" id="LSRX01000873">
    <property type="protein sequence ID" value="OLP87215.1"/>
    <property type="molecule type" value="Genomic_DNA"/>
</dbReference>
<reference evidence="1 2" key="1">
    <citation type="submission" date="2016-02" db="EMBL/GenBank/DDBJ databases">
        <title>Genome analysis of coral dinoflagellate symbionts highlights evolutionary adaptations to a symbiotic lifestyle.</title>
        <authorList>
            <person name="Aranda M."/>
            <person name="Li Y."/>
            <person name="Liew Y.J."/>
            <person name="Baumgarten S."/>
            <person name="Simakov O."/>
            <person name="Wilson M."/>
            <person name="Piel J."/>
            <person name="Ashoor H."/>
            <person name="Bougouffa S."/>
            <person name="Bajic V.B."/>
            <person name="Ryu T."/>
            <person name="Ravasi T."/>
            <person name="Bayer T."/>
            <person name="Micklem G."/>
            <person name="Kim H."/>
            <person name="Bhak J."/>
            <person name="Lajeunesse T.C."/>
            <person name="Voolstra C.R."/>
        </authorList>
    </citation>
    <scope>NUCLEOTIDE SEQUENCE [LARGE SCALE GENOMIC DNA]</scope>
    <source>
        <strain evidence="1 2">CCMP2467</strain>
    </source>
</reference>
<comment type="caution">
    <text evidence="1">The sequence shown here is derived from an EMBL/GenBank/DDBJ whole genome shotgun (WGS) entry which is preliminary data.</text>
</comment>
<accession>A0A1Q9CWE8</accession>
<protein>
    <submittedName>
        <fullName evidence="1">Uncharacterized protein</fullName>
    </submittedName>
</protein>
<evidence type="ECO:0000313" key="2">
    <source>
        <dbReference type="Proteomes" id="UP000186817"/>
    </source>
</evidence>
<evidence type="ECO:0000313" key="1">
    <source>
        <dbReference type="EMBL" id="OLP87215.1"/>
    </source>
</evidence>
<dbReference type="Proteomes" id="UP000186817">
    <property type="component" value="Unassembled WGS sequence"/>
</dbReference>
<proteinExistence type="predicted"/>
<dbReference type="AlphaFoldDB" id="A0A1Q9CWE8"/>